<dbReference type="AlphaFoldDB" id="A0A9P0ZRD3"/>
<name>A0A9P0ZRD3_CUSEU</name>
<feature type="signal peptide" evidence="1">
    <location>
        <begin position="1"/>
        <end position="17"/>
    </location>
</feature>
<proteinExistence type="predicted"/>
<dbReference type="OrthoDB" id="1839251at2759"/>
<organism evidence="3 4">
    <name type="scientific">Cuscuta europaea</name>
    <name type="common">European dodder</name>
    <dbReference type="NCBI Taxonomy" id="41803"/>
    <lineage>
        <taxon>Eukaryota</taxon>
        <taxon>Viridiplantae</taxon>
        <taxon>Streptophyta</taxon>
        <taxon>Embryophyta</taxon>
        <taxon>Tracheophyta</taxon>
        <taxon>Spermatophyta</taxon>
        <taxon>Magnoliopsida</taxon>
        <taxon>eudicotyledons</taxon>
        <taxon>Gunneridae</taxon>
        <taxon>Pentapetalae</taxon>
        <taxon>asterids</taxon>
        <taxon>lamiids</taxon>
        <taxon>Solanales</taxon>
        <taxon>Convolvulaceae</taxon>
        <taxon>Cuscuteae</taxon>
        <taxon>Cuscuta</taxon>
        <taxon>Cuscuta subgen. Cuscuta</taxon>
    </lineage>
</organism>
<protein>
    <recommendedName>
        <fullName evidence="2">Transposase (putative) gypsy type domain-containing protein</fullName>
    </recommendedName>
</protein>
<evidence type="ECO:0000313" key="3">
    <source>
        <dbReference type="EMBL" id="CAH9112130.1"/>
    </source>
</evidence>
<comment type="caution">
    <text evidence="3">The sequence shown here is derived from an EMBL/GenBank/DDBJ whole genome shotgun (WGS) entry which is preliminary data.</text>
</comment>
<reference evidence="3" key="1">
    <citation type="submission" date="2022-07" db="EMBL/GenBank/DDBJ databases">
        <authorList>
            <person name="Macas J."/>
            <person name="Novak P."/>
            <person name="Neumann P."/>
        </authorList>
    </citation>
    <scope>NUCLEOTIDE SEQUENCE</scope>
</reference>
<keyword evidence="4" id="KW-1185">Reference proteome</keyword>
<evidence type="ECO:0000256" key="1">
    <source>
        <dbReference type="SAM" id="SignalP"/>
    </source>
</evidence>
<dbReference type="EMBL" id="CAMAPE010000058">
    <property type="protein sequence ID" value="CAH9112130.1"/>
    <property type="molecule type" value="Genomic_DNA"/>
</dbReference>
<sequence>MSLLFFIVLTFLPQVSLMPSSSSVPLHTVFPDDGASSNRPKIPVDSREVETHFYLSADFALRVTTANISNSEFNEAVALSEPKVVCSRLTPSQNIVEPPLPSHFGVHLVSLQVGLRLTLHLALLDILHHYGVISGQHCPTTHLFIVGFIAQCISLKIKPYLDLFLIFFYSVRSSASDTQGYFSTPSGWATVCSLQNLIQTLSRVGDISGSWLPQQMASFRLRIGGGTDSEIGYADLARGERVGRQAYC</sequence>
<keyword evidence="1" id="KW-0732">Signal</keyword>
<dbReference type="InterPro" id="IPR007321">
    <property type="entry name" value="Transposase_28"/>
</dbReference>
<gene>
    <name evidence="3" type="ORF">CEURO_LOCUS19518</name>
</gene>
<evidence type="ECO:0000259" key="2">
    <source>
        <dbReference type="Pfam" id="PF04195"/>
    </source>
</evidence>
<dbReference type="Pfam" id="PF04195">
    <property type="entry name" value="Transposase_28"/>
    <property type="match status" value="1"/>
</dbReference>
<evidence type="ECO:0000313" key="4">
    <source>
        <dbReference type="Proteomes" id="UP001152484"/>
    </source>
</evidence>
<dbReference type="Proteomes" id="UP001152484">
    <property type="component" value="Unassembled WGS sequence"/>
</dbReference>
<feature type="domain" description="Transposase (putative) gypsy type" evidence="2">
    <location>
        <begin position="110"/>
        <end position="169"/>
    </location>
</feature>
<feature type="chain" id="PRO_5040193264" description="Transposase (putative) gypsy type domain-containing protein" evidence="1">
    <location>
        <begin position="18"/>
        <end position="248"/>
    </location>
</feature>
<accession>A0A9P0ZRD3</accession>